<reference evidence="3" key="1">
    <citation type="submission" date="2022-03" db="EMBL/GenBank/DDBJ databases">
        <authorList>
            <person name="Sayadi A."/>
        </authorList>
    </citation>
    <scope>NUCLEOTIDE SEQUENCE</scope>
</reference>
<accession>A0A9P0PAL9</accession>
<keyword evidence="4" id="KW-1185">Reference proteome</keyword>
<protein>
    <recommendedName>
        <fullName evidence="2">MADF domain-containing protein</fullName>
    </recommendedName>
</protein>
<dbReference type="EMBL" id="CAKOFQ010006822">
    <property type="protein sequence ID" value="CAH1974350.1"/>
    <property type="molecule type" value="Genomic_DNA"/>
</dbReference>
<dbReference type="InterPro" id="IPR006578">
    <property type="entry name" value="MADF-dom"/>
</dbReference>
<dbReference type="AlphaFoldDB" id="A0A9P0PAL9"/>
<sequence>MSDNKKEWTRAEVTDLIACYEQHPCLWNLLSNEYKNKIIKSDAFKKLSEKFWTSVEEITRKIHNLRNQFNTELKKINSEKSGQGSDDNYETKWPYFKNLLFIKTSLQTRQTTGNMEQCDEGEKALSASLENINEESTSDSIKEKPQETSKPVKKKAKIIDDKEELLAKARSALSNDEYDIFGSFIAGELRAVRHDFLKRKLKRGIQKLSLKIAEEDEEMGSLEQFSNSPSTSTTSTLDYNPPSNLSQSSVYKLVC</sequence>
<feature type="domain" description="MADF" evidence="2">
    <location>
        <begin position="15"/>
        <end position="107"/>
    </location>
</feature>
<feature type="compositionally biased region" description="Polar residues" evidence="1">
    <location>
        <begin position="237"/>
        <end position="250"/>
    </location>
</feature>
<evidence type="ECO:0000256" key="1">
    <source>
        <dbReference type="SAM" id="MobiDB-lite"/>
    </source>
</evidence>
<feature type="region of interest" description="Disordered" evidence="1">
    <location>
        <begin position="218"/>
        <end position="250"/>
    </location>
</feature>
<evidence type="ECO:0000313" key="4">
    <source>
        <dbReference type="Proteomes" id="UP001152888"/>
    </source>
</evidence>
<dbReference type="Pfam" id="PF10545">
    <property type="entry name" value="MADF_DNA_bdg"/>
    <property type="match status" value="1"/>
</dbReference>
<dbReference type="PANTHER" id="PTHR21505:SF12">
    <property type="entry name" value="MADF DOMAIN-CONTAINING PROTEIN-RELATED"/>
    <property type="match status" value="1"/>
</dbReference>
<dbReference type="Proteomes" id="UP001152888">
    <property type="component" value="Unassembled WGS sequence"/>
</dbReference>
<proteinExistence type="predicted"/>
<name>A0A9P0PAL9_ACAOB</name>
<organism evidence="3 4">
    <name type="scientific">Acanthoscelides obtectus</name>
    <name type="common">Bean weevil</name>
    <name type="synonym">Bruchus obtectus</name>
    <dbReference type="NCBI Taxonomy" id="200917"/>
    <lineage>
        <taxon>Eukaryota</taxon>
        <taxon>Metazoa</taxon>
        <taxon>Ecdysozoa</taxon>
        <taxon>Arthropoda</taxon>
        <taxon>Hexapoda</taxon>
        <taxon>Insecta</taxon>
        <taxon>Pterygota</taxon>
        <taxon>Neoptera</taxon>
        <taxon>Endopterygota</taxon>
        <taxon>Coleoptera</taxon>
        <taxon>Polyphaga</taxon>
        <taxon>Cucujiformia</taxon>
        <taxon>Chrysomeloidea</taxon>
        <taxon>Chrysomelidae</taxon>
        <taxon>Bruchinae</taxon>
        <taxon>Bruchini</taxon>
        <taxon>Acanthoscelides</taxon>
    </lineage>
</organism>
<evidence type="ECO:0000259" key="2">
    <source>
        <dbReference type="PROSITE" id="PS51029"/>
    </source>
</evidence>
<dbReference type="PROSITE" id="PS51029">
    <property type="entry name" value="MADF"/>
    <property type="match status" value="1"/>
</dbReference>
<feature type="region of interest" description="Disordered" evidence="1">
    <location>
        <begin position="131"/>
        <end position="155"/>
    </location>
</feature>
<dbReference type="OrthoDB" id="8775784at2759"/>
<gene>
    <name evidence="3" type="ORF">ACAOBT_LOCUS11027</name>
</gene>
<feature type="compositionally biased region" description="Low complexity" evidence="1">
    <location>
        <begin position="226"/>
        <end position="236"/>
    </location>
</feature>
<evidence type="ECO:0000313" key="3">
    <source>
        <dbReference type="EMBL" id="CAH1974350.1"/>
    </source>
</evidence>
<dbReference type="SMART" id="SM00595">
    <property type="entry name" value="MADF"/>
    <property type="match status" value="1"/>
</dbReference>
<comment type="caution">
    <text evidence="3">The sequence shown here is derived from an EMBL/GenBank/DDBJ whole genome shotgun (WGS) entry which is preliminary data.</text>
</comment>
<dbReference type="PANTHER" id="PTHR21505">
    <property type="entry name" value="MADF DOMAIN-CONTAINING PROTEIN-RELATED"/>
    <property type="match status" value="1"/>
</dbReference>